<evidence type="ECO:0000259" key="4">
    <source>
        <dbReference type="Pfam" id="PF04666"/>
    </source>
</evidence>
<feature type="domain" description="MGAT4 conserved region" evidence="4">
    <location>
        <begin position="89"/>
        <end position="331"/>
    </location>
</feature>
<keyword evidence="3" id="KW-0808">Transferase</keyword>
<dbReference type="OrthoDB" id="2016523at2759"/>
<comment type="pathway">
    <text evidence="1">Protein modification; protein glycosylation.</text>
</comment>
<comment type="caution">
    <text evidence="6">The sequence shown here is derived from an EMBL/GenBank/DDBJ whole genome shotgun (WGS) entry which is preliminary data.</text>
</comment>
<dbReference type="Pfam" id="PF23524">
    <property type="entry name" value="MGAT4A_C"/>
    <property type="match status" value="1"/>
</dbReference>
<dbReference type="PANTHER" id="PTHR12062:SF33">
    <property type="entry name" value="ALPHA-1,6-MANNOSYL-GLYCOPROTEIN 4-BETA-N-ACETYLGLUCOSAMINYLTRANSFERASE-LIKE"/>
    <property type="match status" value="1"/>
</dbReference>
<organism evidence="6 7">
    <name type="scientific">Dimorphilus gyrociliatus</name>
    <dbReference type="NCBI Taxonomy" id="2664684"/>
    <lineage>
        <taxon>Eukaryota</taxon>
        <taxon>Metazoa</taxon>
        <taxon>Spiralia</taxon>
        <taxon>Lophotrochozoa</taxon>
        <taxon>Annelida</taxon>
        <taxon>Polychaeta</taxon>
        <taxon>Polychaeta incertae sedis</taxon>
        <taxon>Dinophilidae</taxon>
        <taxon>Dimorphilus</taxon>
    </lineage>
</organism>
<proteinExistence type="predicted"/>
<name>A0A7I8VJ00_9ANNE</name>
<evidence type="ECO:0000256" key="2">
    <source>
        <dbReference type="ARBA" id="ARBA00022676"/>
    </source>
</evidence>
<dbReference type="Proteomes" id="UP000549394">
    <property type="component" value="Unassembled WGS sequence"/>
</dbReference>
<evidence type="ECO:0000259" key="5">
    <source>
        <dbReference type="Pfam" id="PF23524"/>
    </source>
</evidence>
<dbReference type="InterPro" id="IPR057279">
    <property type="entry name" value="MGAT4"/>
</dbReference>
<dbReference type="GO" id="GO:0006487">
    <property type="term" value="P:protein N-linked glycosylation"/>
    <property type="evidence" value="ECO:0007669"/>
    <property type="project" value="TreeGrafter"/>
</dbReference>
<keyword evidence="2" id="KW-0328">Glycosyltransferase</keyword>
<reference evidence="6 7" key="1">
    <citation type="submission" date="2020-08" db="EMBL/GenBank/DDBJ databases">
        <authorList>
            <person name="Hejnol A."/>
        </authorList>
    </citation>
    <scope>NUCLEOTIDE SEQUENCE [LARGE SCALE GENOMIC DNA]</scope>
</reference>
<protein>
    <submittedName>
        <fullName evidence="6">DgyrCDS4628</fullName>
    </submittedName>
</protein>
<dbReference type="InterPro" id="IPR006759">
    <property type="entry name" value="Glyco_transf_54"/>
</dbReference>
<dbReference type="AlphaFoldDB" id="A0A7I8VJ00"/>
<dbReference type="InterPro" id="IPR056576">
    <property type="entry name" value="MGAT4_A/B/C_C"/>
</dbReference>
<evidence type="ECO:0000256" key="1">
    <source>
        <dbReference type="ARBA" id="ARBA00004922"/>
    </source>
</evidence>
<evidence type="ECO:0000256" key="3">
    <source>
        <dbReference type="ARBA" id="ARBA00022679"/>
    </source>
</evidence>
<dbReference type="PANTHER" id="PTHR12062">
    <property type="entry name" value="N-ACETYLGLUCOSAMINYLTRANSFERASE VI"/>
    <property type="match status" value="1"/>
</dbReference>
<feature type="domain" description="MGAT4 A/B/C C-terminal" evidence="5">
    <location>
        <begin position="356"/>
        <end position="490"/>
    </location>
</feature>
<dbReference type="Pfam" id="PF04666">
    <property type="entry name" value="MGAT4_cons"/>
    <property type="match status" value="1"/>
</dbReference>
<sequence length="497" mass="57333">MTLKTLSGKLFIAVLVAFYVCLNIKIILQQSNDKQQANDRIKQLENEIFSCGQHYIQNMKQPAVPVSAFTQSVSDVLPQWKKLDDDKVKTIGKIRNKKGFLTIAIPSIQRANGLKYLKDTIATLIEKMTNNEKEEVVIVVLLGDFDKQYNEKAIVILSNLFKNDLSNGLLRIVQAPRSFYPELVNLKRNFRDPAKRVQWRSKQVIDFSFMFLYSRNISEYYVQLEDDVLPADGYVSHIRDFVKKNSNRQWAMLEFSELGFIGKLVRSIDLEKLARYMMTFYDEQPIDWLIRYFKDSMAQHKVILRKPTLFQHMGLVSSLDNKKPNRLKDRFFPGSVGSNVKEAPAPVQLKGDNPSASLHTSLETYIHHELNHMYAMSTDFFWAKTPKINDTITVVFLDSLRLKRAAVLTGTPEHAGDILREGVLEAAFEKTNLPADERDESVTCKSWREIGKFQNGEVDVKELDKSLKESVYCLRVRITGTQQNWIIFRELAVFINK</sequence>
<keyword evidence="7" id="KW-1185">Reference proteome</keyword>
<evidence type="ECO:0000313" key="6">
    <source>
        <dbReference type="EMBL" id="CAD5115674.1"/>
    </source>
</evidence>
<gene>
    <name evidence="6" type="ORF">DGYR_LOCUS4388</name>
</gene>
<dbReference type="EMBL" id="CAJFCJ010000006">
    <property type="protein sequence ID" value="CAD5115674.1"/>
    <property type="molecule type" value="Genomic_DNA"/>
</dbReference>
<evidence type="ECO:0000313" key="7">
    <source>
        <dbReference type="Proteomes" id="UP000549394"/>
    </source>
</evidence>
<accession>A0A7I8VJ00</accession>
<dbReference type="GO" id="GO:0008375">
    <property type="term" value="F:acetylglucosaminyltransferase activity"/>
    <property type="evidence" value="ECO:0007669"/>
    <property type="project" value="TreeGrafter"/>
</dbReference>